<keyword evidence="1 2" id="KW-0732">Signal</keyword>
<accession>A0ABT1S088</accession>
<name>A0ABT1S088_9FIRM</name>
<dbReference type="Gene3D" id="3.40.190.10">
    <property type="entry name" value="Periplasmic binding protein-like II"/>
    <property type="match status" value="2"/>
</dbReference>
<dbReference type="Proteomes" id="UP001524473">
    <property type="component" value="Unassembled WGS sequence"/>
</dbReference>
<dbReference type="InterPro" id="IPR001638">
    <property type="entry name" value="Solute-binding_3/MltF_N"/>
</dbReference>
<dbReference type="SUPFAM" id="SSF53850">
    <property type="entry name" value="Periplasmic binding protein-like II"/>
    <property type="match status" value="1"/>
</dbReference>
<evidence type="ECO:0000259" key="3">
    <source>
        <dbReference type="SMART" id="SM00062"/>
    </source>
</evidence>
<dbReference type="PANTHER" id="PTHR35936">
    <property type="entry name" value="MEMBRANE-BOUND LYTIC MUREIN TRANSGLYCOSYLASE F"/>
    <property type="match status" value="1"/>
</dbReference>
<keyword evidence="5" id="KW-1185">Reference proteome</keyword>
<feature type="signal peptide" evidence="2">
    <location>
        <begin position="1"/>
        <end position="20"/>
    </location>
</feature>
<dbReference type="PROSITE" id="PS51257">
    <property type="entry name" value="PROKAR_LIPOPROTEIN"/>
    <property type="match status" value="1"/>
</dbReference>
<evidence type="ECO:0000256" key="1">
    <source>
        <dbReference type="ARBA" id="ARBA00022729"/>
    </source>
</evidence>
<gene>
    <name evidence="4" type="ORF">NE695_09975</name>
</gene>
<sequence length="270" mass="28498">MKKLALLLSALLLAASFAGCGETPSSSSSAAAGSTVASEESTTADDNTLIMATNAFFEPYEYYEGDEVVGIDAEVGKAIADKLGMEFKISDIDFDSIIPAIQSGKASMGMAGMTVTPEREENVSFTRSYATGIQVVIVPEDSTIASIDDLEGKKIGVQQGTTGDIYCSDSPEKGGYGEDAVTRYNKGSDAVMALLSGKVDCVVIDNEPAKAFVAANEGLKILDTEYANEDYAIAIAKDNTELLEKVDKALAELIEDGTVQKIVDKYITSD</sequence>
<dbReference type="RefSeq" id="WP_066863133.1">
    <property type="nucleotide sequence ID" value="NZ_CABKVV010000013.1"/>
</dbReference>
<dbReference type="GeneID" id="90532145"/>
<dbReference type="EMBL" id="JANFZH010000021">
    <property type="protein sequence ID" value="MCQ4840238.1"/>
    <property type="molecule type" value="Genomic_DNA"/>
</dbReference>
<proteinExistence type="predicted"/>
<organism evidence="4 5">
    <name type="scientific">Neglectibacter timonensis</name>
    <dbReference type="NCBI Taxonomy" id="1776382"/>
    <lineage>
        <taxon>Bacteria</taxon>
        <taxon>Bacillati</taxon>
        <taxon>Bacillota</taxon>
        <taxon>Clostridia</taxon>
        <taxon>Eubacteriales</taxon>
        <taxon>Oscillospiraceae</taxon>
        <taxon>Neglectibacter</taxon>
    </lineage>
</organism>
<feature type="domain" description="Solute-binding protein family 3/N-terminal" evidence="3">
    <location>
        <begin position="48"/>
        <end position="270"/>
    </location>
</feature>
<feature type="chain" id="PRO_5045995785" evidence="2">
    <location>
        <begin position="21"/>
        <end position="270"/>
    </location>
</feature>
<dbReference type="SMART" id="SM00062">
    <property type="entry name" value="PBPb"/>
    <property type="match status" value="1"/>
</dbReference>
<dbReference type="Pfam" id="PF00497">
    <property type="entry name" value="SBP_bac_3"/>
    <property type="match status" value="1"/>
</dbReference>
<comment type="caution">
    <text evidence="4">The sequence shown here is derived from an EMBL/GenBank/DDBJ whole genome shotgun (WGS) entry which is preliminary data.</text>
</comment>
<evidence type="ECO:0000256" key="2">
    <source>
        <dbReference type="SAM" id="SignalP"/>
    </source>
</evidence>
<protein>
    <submittedName>
        <fullName evidence="4">Transporter substrate-binding domain-containing protein</fullName>
    </submittedName>
</protein>
<evidence type="ECO:0000313" key="5">
    <source>
        <dbReference type="Proteomes" id="UP001524473"/>
    </source>
</evidence>
<reference evidence="4 5" key="1">
    <citation type="submission" date="2022-06" db="EMBL/GenBank/DDBJ databases">
        <title>Isolation of gut microbiota from human fecal samples.</title>
        <authorList>
            <person name="Pamer E.G."/>
            <person name="Barat B."/>
            <person name="Waligurski E."/>
            <person name="Medina S."/>
            <person name="Paddock L."/>
            <person name="Mostad J."/>
        </authorList>
    </citation>
    <scope>NUCLEOTIDE SEQUENCE [LARGE SCALE GENOMIC DNA]</scope>
    <source>
        <strain evidence="4 5">DFI.9.73</strain>
    </source>
</reference>
<dbReference type="PANTHER" id="PTHR35936:SF17">
    <property type="entry name" value="ARGININE-BINDING EXTRACELLULAR PROTEIN ARTP"/>
    <property type="match status" value="1"/>
</dbReference>
<evidence type="ECO:0000313" key="4">
    <source>
        <dbReference type="EMBL" id="MCQ4840238.1"/>
    </source>
</evidence>